<proteinExistence type="predicted"/>
<keyword evidence="4" id="KW-1185">Reference proteome</keyword>
<dbReference type="GO" id="GO:0046982">
    <property type="term" value="F:protein heterodimerization activity"/>
    <property type="evidence" value="ECO:0007669"/>
    <property type="project" value="InterPro"/>
</dbReference>
<keyword evidence="1" id="KW-0732">Signal</keyword>
<dbReference type="OrthoDB" id="361039at2759"/>
<organism evidence="3 4">
    <name type="scientific">Funneliformis caledonium</name>
    <dbReference type="NCBI Taxonomy" id="1117310"/>
    <lineage>
        <taxon>Eukaryota</taxon>
        <taxon>Fungi</taxon>
        <taxon>Fungi incertae sedis</taxon>
        <taxon>Mucoromycota</taxon>
        <taxon>Glomeromycotina</taxon>
        <taxon>Glomeromycetes</taxon>
        <taxon>Glomerales</taxon>
        <taxon>Glomeraceae</taxon>
        <taxon>Funneliformis</taxon>
    </lineage>
</organism>
<name>A0A9N9IHH1_9GLOM</name>
<dbReference type="Proteomes" id="UP000789570">
    <property type="component" value="Unassembled WGS sequence"/>
</dbReference>
<dbReference type="InterPro" id="IPR004823">
    <property type="entry name" value="TAF_TATA-bd_Histone-like_dom"/>
</dbReference>
<feature type="non-terminal residue" evidence="3">
    <location>
        <position position="1"/>
    </location>
</feature>
<feature type="non-terminal residue" evidence="3">
    <location>
        <position position="74"/>
    </location>
</feature>
<dbReference type="EMBL" id="CAJVPQ010013605">
    <property type="protein sequence ID" value="CAG8736452.1"/>
    <property type="molecule type" value="Genomic_DNA"/>
</dbReference>
<evidence type="ECO:0000256" key="1">
    <source>
        <dbReference type="SAM" id="SignalP"/>
    </source>
</evidence>
<dbReference type="AlphaFoldDB" id="A0A9N9IHH1"/>
<comment type="caution">
    <text evidence="3">The sequence shown here is derived from an EMBL/GenBank/DDBJ whole genome shotgun (WGS) entry which is preliminary data.</text>
</comment>
<dbReference type="Pfam" id="PF02969">
    <property type="entry name" value="TAF"/>
    <property type="match status" value="1"/>
</dbReference>
<protein>
    <submittedName>
        <fullName evidence="3">4602_t:CDS:1</fullName>
    </submittedName>
</protein>
<evidence type="ECO:0000313" key="4">
    <source>
        <dbReference type="Proteomes" id="UP000789570"/>
    </source>
</evidence>
<feature type="signal peptide" evidence="1">
    <location>
        <begin position="1"/>
        <end position="18"/>
    </location>
</feature>
<gene>
    <name evidence="3" type="ORF">FCALED_LOCUS15333</name>
</gene>
<dbReference type="InterPro" id="IPR009072">
    <property type="entry name" value="Histone-fold"/>
</dbReference>
<reference evidence="3" key="1">
    <citation type="submission" date="2021-06" db="EMBL/GenBank/DDBJ databases">
        <authorList>
            <person name="Kallberg Y."/>
            <person name="Tangrot J."/>
            <person name="Rosling A."/>
        </authorList>
    </citation>
    <scope>NUCLEOTIDE SEQUENCE</scope>
    <source>
        <strain evidence="3">UK204</strain>
    </source>
</reference>
<evidence type="ECO:0000313" key="3">
    <source>
        <dbReference type="EMBL" id="CAG8736452.1"/>
    </source>
</evidence>
<feature type="domain" description="TATA box binding protein associated factor (TAF) histone-like fold" evidence="2">
    <location>
        <begin position="33"/>
        <end position="58"/>
    </location>
</feature>
<sequence>VLWTLLDVLGWLFIRIEPTGIMPKSLTTNNVRVTNLKDTVAAALAHNVEYRVHEIIQMTYREDINNALCIHNID</sequence>
<feature type="chain" id="PRO_5040443001" evidence="1">
    <location>
        <begin position="19"/>
        <end position="74"/>
    </location>
</feature>
<accession>A0A9N9IHH1</accession>
<evidence type="ECO:0000259" key="2">
    <source>
        <dbReference type="Pfam" id="PF02969"/>
    </source>
</evidence>
<dbReference type="Gene3D" id="1.10.20.10">
    <property type="entry name" value="Histone, subunit A"/>
    <property type="match status" value="1"/>
</dbReference>